<reference evidence="4" key="1">
    <citation type="submission" date="2022-02" db="EMBL/GenBank/DDBJ databases">
        <title>Corynebacterium sp. from urogenital microbiome.</title>
        <authorList>
            <person name="Cappelli E.A."/>
            <person name="Ribeiro T.G."/>
            <person name="Peixe L."/>
        </authorList>
    </citation>
    <scope>NUCLEOTIDE SEQUENCE</scope>
    <source>
        <strain evidence="4">C8Ua_174</strain>
    </source>
</reference>
<protein>
    <submittedName>
        <fullName evidence="4">ComEA family DNA-binding protein</fullName>
    </submittedName>
</protein>
<evidence type="ECO:0000313" key="4">
    <source>
        <dbReference type="EMBL" id="MCZ9289757.1"/>
    </source>
</evidence>
<proteinExistence type="predicted"/>
<dbReference type="SUPFAM" id="SSF47781">
    <property type="entry name" value="RuvA domain 2-like"/>
    <property type="match status" value="1"/>
</dbReference>
<dbReference type="Pfam" id="PF12836">
    <property type="entry name" value="HHH_3"/>
    <property type="match status" value="1"/>
</dbReference>
<evidence type="ECO:0000313" key="5">
    <source>
        <dbReference type="Proteomes" id="UP001146469"/>
    </source>
</evidence>
<keyword evidence="4" id="KW-0238">DNA-binding</keyword>
<feature type="compositionally biased region" description="Gly residues" evidence="1">
    <location>
        <begin position="202"/>
        <end position="219"/>
    </location>
</feature>
<evidence type="ECO:0000256" key="1">
    <source>
        <dbReference type="SAM" id="MobiDB-lite"/>
    </source>
</evidence>
<dbReference type="PANTHER" id="PTHR21180:SF32">
    <property type="entry name" value="ENDONUCLEASE_EXONUCLEASE_PHOSPHATASE FAMILY DOMAIN-CONTAINING PROTEIN 1"/>
    <property type="match status" value="1"/>
</dbReference>
<dbReference type="SMART" id="SM00278">
    <property type="entry name" value="HhH1"/>
    <property type="match status" value="2"/>
</dbReference>
<comment type="caution">
    <text evidence="4">The sequence shown here is derived from an EMBL/GenBank/DDBJ whole genome shotgun (WGS) entry which is preliminary data.</text>
</comment>
<dbReference type="GO" id="GO:0015627">
    <property type="term" value="C:type II protein secretion system complex"/>
    <property type="evidence" value="ECO:0007669"/>
    <property type="project" value="TreeGrafter"/>
</dbReference>
<keyword evidence="5" id="KW-1185">Reference proteome</keyword>
<keyword evidence="2" id="KW-0812">Transmembrane</keyword>
<feature type="region of interest" description="Disordered" evidence="1">
    <location>
        <begin position="79"/>
        <end position="120"/>
    </location>
</feature>
<dbReference type="PANTHER" id="PTHR21180">
    <property type="entry name" value="ENDONUCLEASE/EXONUCLEASE/PHOSPHATASE FAMILY DOMAIN-CONTAINING PROTEIN 1"/>
    <property type="match status" value="1"/>
</dbReference>
<dbReference type="Pfam" id="PF10531">
    <property type="entry name" value="SLBB"/>
    <property type="match status" value="1"/>
</dbReference>
<dbReference type="AlphaFoldDB" id="A0A9X3LKT9"/>
<dbReference type="Gene3D" id="1.10.150.320">
    <property type="entry name" value="Photosystem II 12 kDa extrinsic protein"/>
    <property type="match status" value="1"/>
</dbReference>
<evidence type="ECO:0000256" key="2">
    <source>
        <dbReference type="SAM" id="Phobius"/>
    </source>
</evidence>
<feature type="transmembrane region" description="Helical" evidence="2">
    <location>
        <begin position="48"/>
        <end position="65"/>
    </location>
</feature>
<dbReference type="InterPro" id="IPR003583">
    <property type="entry name" value="Hlx-hairpin-Hlx_DNA-bd_motif"/>
</dbReference>
<keyword evidence="2" id="KW-1133">Transmembrane helix</keyword>
<dbReference type="InterPro" id="IPR004509">
    <property type="entry name" value="Competence_ComEA_HhH"/>
</dbReference>
<dbReference type="InterPro" id="IPR010994">
    <property type="entry name" value="RuvA_2-like"/>
</dbReference>
<evidence type="ECO:0000259" key="3">
    <source>
        <dbReference type="SMART" id="SM00278"/>
    </source>
</evidence>
<dbReference type="EMBL" id="JAKMUT010000004">
    <property type="protein sequence ID" value="MCZ9289757.1"/>
    <property type="molecule type" value="Genomic_DNA"/>
</dbReference>
<accession>A0A9X3LKT9</accession>
<feature type="domain" description="Helix-hairpin-helix DNA-binding motif class 1" evidence="3">
    <location>
        <begin position="273"/>
        <end position="292"/>
    </location>
</feature>
<organism evidence="4 5">
    <name type="scientific">Corynebacterium evansiae</name>
    <dbReference type="NCBI Taxonomy" id="2913499"/>
    <lineage>
        <taxon>Bacteria</taxon>
        <taxon>Bacillati</taxon>
        <taxon>Actinomycetota</taxon>
        <taxon>Actinomycetes</taxon>
        <taxon>Mycobacteriales</taxon>
        <taxon>Corynebacteriaceae</taxon>
        <taxon>Corynebacterium</taxon>
    </lineage>
</organism>
<keyword evidence="2" id="KW-0472">Membrane</keyword>
<feature type="domain" description="Helix-hairpin-helix DNA-binding motif class 1" evidence="3">
    <location>
        <begin position="243"/>
        <end position="262"/>
    </location>
</feature>
<dbReference type="GO" id="GO:0003677">
    <property type="term" value="F:DNA binding"/>
    <property type="evidence" value="ECO:0007669"/>
    <property type="project" value="UniProtKB-KW"/>
</dbReference>
<dbReference type="GO" id="GO:0015628">
    <property type="term" value="P:protein secretion by the type II secretion system"/>
    <property type="evidence" value="ECO:0007669"/>
    <property type="project" value="TreeGrafter"/>
</dbReference>
<sequence>MSTRRMRQSSADKVRARAEALAQPMPEHELANVDLDTHTVIGSTASRGLIVTVVVAVLISVTFFACQRQDSDDGAGVGGADILATTGEPGVPGGTTETGAGGAATADGTGLAPAGDGGQAIEQDDNQEVVVSVQGMVHHPGLLRVQASTRVGEAIEAAGGGLPKAVVLGINLAEPVSDGMQIVVDDRGSRVVYAGGAQAAPGGAGGAGADGTKPGGAGSGSAAQGGKADGADGKVNLNTADAAQLETISGIGPATAEAIIAWRESNGSFTSIEQLLDVRGIGPAKFEAMRDAVTI</sequence>
<dbReference type="GO" id="GO:0006281">
    <property type="term" value="P:DNA repair"/>
    <property type="evidence" value="ECO:0007669"/>
    <property type="project" value="InterPro"/>
</dbReference>
<dbReference type="RefSeq" id="WP_035005338.1">
    <property type="nucleotide sequence ID" value="NZ_JAKMUT010000004.1"/>
</dbReference>
<dbReference type="NCBIfam" id="TIGR00426">
    <property type="entry name" value="competence protein ComEA helix-hairpin-helix repeat region"/>
    <property type="match status" value="1"/>
</dbReference>
<feature type="region of interest" description="Disordered" evidence="1">
    <location>
        <begin position="199"/>
        <end position="229"/>
    </location>
</feature>
<name>A0A9X3LKT9_9CORY</name>
<dbReference type="Proteomes" id="UP001146469">
    <property type="component" value="Unassembled WGS sequence"/>
</dbReference>
<dbReference type="InterPro" id="IPR019554">
    <property type="entry name" value="Soluble_ligand-bd"/>
</dbReference>
<feature type="compositionally biased region" description="Low complexity" evidence="1">
    <location>
        <begin position="80"/>
        <end position="114"/>
    </location>
</feature>
<dbReference type="InterPro" id="IPR051675">
    <property type="entry name" value="Endo/Exo/Phosphatase_dom_1"/>
</dbReference>
<gene>
    <name evidence="4" type="ORF">L8V00_06005</name>
</gene>